<name>A0A9Q0NAB1_9DIPT</name>
<keyword evidence="1" id="KW-0812">Transmembrane</keyword>
<feature type="transmembrane region" description="Helical" evidence="1">
    <location>
        <begin position="15"/>
        <end position="44"/>
    </location>
</feature>
<proteinExistence type="predicted"/>
<evidence type="ECO:0000313" key="3">
    <source>
        <dbReference type="Proteomes" id="UP001151699"/>
    </source>
</evidence>
<keyword evidence="1" id="KW-0472">Membrane</keyword>
<keyword evidence="3" id="KW-1185">Reference proteome</keyword>
<protein>
    <submittedName>
        <fullName evidence="2">Uncharacterized protein</fullName>
    </submittedName>
</protein>
<evidence type="ECO:0000256" key="1">
    <source>
        <dbReference type="SAM" id="Phobius"/>
    </source>
</evidence>
<accession>A0A9Q0NAB1</accession>
<dbReference type="AlphaFoldDB" id="A0A9Q0NAB1"/>
<keyword evidence="1" id="KW-1133">Transmembrane helix</keyword>
<reference evidence="2" key="1">
    <citation type="submission" date="2022-07" db="EMBL/GenBank/DDBJ databases">
        <authorList>
            <person name="Trinca V."/>
            <person name="Uliana J.V.C."/>
            <person name="Torres T.T."/>
            <person name="Ward R.J."/>
            <person name="Monesi N."/>
        </authorList>
    </citation>
    <scope>NUCLEOTIDE SEQUENCE</scope>
    <source>
        <strain evidence="2">HSMRA1968</strain>
        <tissue evidence="2">Whole embryos</tissue>
    </source>
</reference>
<dbReference type="Proteomes" id="UP001151699">
    <property type="component" value="Chromosome A"/>
</dbReference>
<feature type="transmembrane region" description="Helical" evidence="1">
    <location>
        <begin position="65"/>
        <end position="85"/>
    </location>
</feature>
<dbReference type="EMBL" id="WJQU01000001">
    <property type="protein sequence ID" value="KAJ6646691.1"/>
    <property type="molecule type" value="Genomic_DNA"/>
</dbReference>
<evidence type="ECO:0000313" key="2">
    <source>
        <dbReference type="EMBL" id="KAJ6646691.1"/>
    </source>
</evidence>
<feature type="non-terminal residue" evidence="2">
    <location>
        <position position="1"/>
    </location>
</feature>
<feature type="transmembrane region" description="Helical" evidence="1">
    <location>
        <begin position="100"/>
        <end position="117"/>
    </location>
</feature>
<comment type="caution">
    <text evidence="2">The sequence shown here is derived from an EMBL/GenBank/DDBJ whole genome shotgun (WGS) entry which is preliminary data.</text>
</comment>
<organism evidence="2 3">
    <name type="scientific">Pseudolycoriella hygida</name>
    <dbReference type="NCBI Taxonomy" id="35572"/>
    <lineage>
        <taxon>Eukaryota</taxon>
        <taxon>Metazoa</taxon>
        <taxon>Ecdysozoa</taxon>
        <taxon>Arthropoda</taxon>
        <taxon>Hexapoda</taxon>
        <taxon>Insecta</taxon>
        <taxon>Pterygota</taxon>
        <taxon>Neoptera</taxon>
        <taxon>Endopterygota</taxon>
        <taxon>Diptera</taxon>
        <taxon>Nematocera</taxon>
        <taxon>Sciaroidea</taxon>
        <taxon>Sciaridae</taxon>
        <taxon>Pseudolycoriella</taxon>
    </lineage>
</organism>
<sequence length="122" mass="13945">MILIERWFWLDLYTAGYVIGSLELLACLCQCICLGTLAVFLGCLSRLIKEDSSDVEQGRLRETSWILRIGQLPIGLFLSAFNIAFNRDAPNYERRPQHKFFGLLIRFVGWLLFAASIPQDST</sequence>
<gene>
    <name evidence="2" type="ORF">Bhyg_01904</name>
</gene>